<evidence type="ECO:0000313" key="4">
    <source>
        <dbReference type="EMBL" id="QDZ03050.1"/>
    </source>
</evidence>
<evidence type="ECO:0000256" key="2">
    <source>
        <dbReference type="SAM" id="SignalP"/>
    </source>
</evidence>
<dbReference type="PANTHER" id="PTHR22576">
    <property type="entry name" value="MUCOSA ASSOCIATED LYMPHOID TISSUE LYMPHOMA TRANSLOCATION PROTEIN 1/PARACASPASE"/>
    <property type="match status" value="1"/>
</dbReference>
<keyword evidence="5" id="KW-1185">Reference proteome</keyword>
<dbReference type="InterPro" id="IPR001309">
    <property type="entry name" value="Pept_C14_p20"/>
</dbReference>
<proteinExistence type="predicted"/>
<sequence>MLRMGLKWCGGTAVLAFALLLAVALAPRALAADPLSGVALVIGNGDYAHLPALANPEDDADAVEELLSDLGFDSVRRTDRDAEDLARDLDRFVEDAAEADVAVLYYAGHGIEAGGENFLVPIDADLSALEAASERLVPLSEVLARLRETVPVTILLLDACRDNPFPPGATLKLAAGAEPLPISAGGLAETRGARALSASDDAENFGVVIGFAAEPGKPALDGQPGEHSPYAAALTRHLAAMAGEEFGTVMRMVAEEVYLKTSGRQRPWVNESLRRLLFFGETPAPLAGPEGEILAERRQLLVTIAALPDFERRQVERVAADGGVPMDGVYAMLKALGSNAPDDPAELDAVLRRQAEQLKAFLAERRIIENPDPELARLAALTDHAVAEGAIAAARRLRGEVDRRIDELSAVIEREEDLIRARRTEFAAEYARSAEISALVFDHGEAARYYARAADQVARWDDTLALSYRLREVEERIRRGRVSGDRESLELAAALARDLVAETRHAPQQSAEARLALAGAFYAIAVREPGTAGLAPVTALIRQSLDALPAGRSRALAYQRIGDIELEIGTRGGRDDAALDRAITAYRQALREVDAEHDAREWADIQLNLASTLLQRALADIDVDLVREGIAALEAARAIYNRADDPVGRARVQFSLGAATVALPFIERHRQGEELVDSERRQAFRQVIAMLRAGIADVPRDRFPAAWANQHFIFAQAMVDEAVQAAPGELAEAIRSLELALEVWTRASHPLNWANAQEQLAFARKRIGNDSRDVPTLRQAAKAFEAALTVFGADSAPSRRVSVQIELGRTLMDIAALTDDPADEALAVAAHRDALGDVGDTASAADTHSLRHNLGMALTDLGLARSDPAPLLEAIGSFEAALAAISREADPARWANTQNSLGIAYLARGETFGEADALAHAIEAFHAALETYDQTQNPEEWARVQSNLGNTHRVIGERTGSRDALLAAVEAYEAAGTARTRTKKPLLWAADWRHRAYAMLHLGIDESDPALIEKARQGLGEVLAVLSPDEHPSEWAYAKVHDADALRKLGDLKRDEGLVEQALTAYREALARVPADKSLRVAEILDQIGGALSLLGSMRQDANLFRQAIETLDRAIAQRPRDKVLRAWAESQFSRANAYDNLSRVEHNVEHVDQALEGYSAALDGYSRESDPRDWAYIQRQIGNLLSDVRDDEGAAEAFRAGLDALPPDRDPALYAELRHRYAVALKYAALGDIAKLADAAKELRALLAGDLLADANRPKIHYELGQALLTIAKARNDAAMMVDAAGHLELAAAGYAPEPDVIYSWGAAHYGLAEAAFFLGQRENGTERLEQAAAAYKTLSAHLPPRWHDGDKAEILMKAGNVQRLLAARGADPERLDAALAFYRRGLEFAGRGSLPELWADLTLNIAAIEKSNGTAAAGTEVLRRAAGLYRAGLETLDPAARRHDWGLAQQHLGETLSLIGERDGDLDALLAAAEHMGKAATVFTRDATPDRWALNANTHGWSLILAGRRGGGAELYERAIALLRDAVAVHHELADMRNVGFAEDSLCLALVELGKARGDRAMVEEGLAVCDDAIAHLRENGHAGVAEGTLAHVALGRSLLAELPAE</sequence>
<dbReference type="KEGG" id="niy:FQ775_23270"/>
<protein>
    <recommendedName>
        <fullName evidence="3">Caspase family p20 domain-containing protein</fullName>
    </recommendedName>
</protein>
<keyword evidence="1" id="KW-0802">TPR repeat</keyword>
<name>A0A5B8L5R9_9HYPH</name>
<dbReference type="EMBL" id="CP042301">
    <property type="protein sequence ID" value="QDZ03050.1"/>
    <property type="molecule type" value="Genomic_DNA"/>
</dbReference>
<dbReference type="InterPro" id="IPR011600">
    <property type="entry name" value="Pept_C14_caspase"/>
</dbReference>
<feature type="chain" id="PRO_5022901049" description="Caspase family p20 domain-containing protein" evidence="2">
    <location>
        <begin position="32"/>
        <end position="1608"/>
    </location>
</feature>
<dbReference type="InterPro" id="IPR011990">
    <property type="entry name" value="TPR-like_helical_dom_sf"/>
</dbReference>
<dbReference type="Gene3D" id="1.25.40.10">
    <property type="entry name" value="Tetratricopeptide repeat domain"/>
    <property type="match status" value="2"/>
</dbReference>
<dbReference type="InterPro" id="IPR029030">
    <property type="entry name" value="Caspase-like_dom_sf"/>
</dbReference>
<organism evidence="4 5">
    <name type="scientific">Nitratireductor mangrovi</name>
    <dbReference type="NCBI Taxonomy" id="2599600"/>
    <lineage>
        <taxon>Bacteria</taxon>
        <taxon>Pseudomonadati</taxon>
        <taxon>Pseudomonadota</taxon>
        <taxon>Alphaproteobacteria</taxon>
        <taxon>Hyphomicrobiales</taxon>
        <taxon>Phyllobacteriaceae</taxon>
        <taxon>Nitratireductor</taxon>
    </lineage>
</organism>
<dbReference type="InterPro" id="IPR019734">
    <property type="entry name" value="TPR_rpt"/>
</dbReference>
<dbReference type="PANTHER" id="PTHR22576:SF37">
    <property type="entry name" value="MUCOSA-ASSOCIATED LYMPHOID TISSUE LYMPHOMA TRANSLOCATION PROTEIN 1"/>
    <property type="match status" value="1"/>
</dbReference>
<reference evidence="4" key="1">
    <citation type="submission" date="2020-04" db="EMBL/GenBank/DDBJ databases">
        <title>Nitratireductor sp. nov. isolated from mangrove soil.</title>
        <authorList>
            <person name="Ye Y."/>
        </authorList>
    </citation>
    <scope>NUCLEOTIDE SEQUENCE</scope>
    <source>
        <strain evidence="4">SY7</strain>
    </source>
</reference>
<dbReference type="GO" id="GO:0006508">
    <property type="term" value="P:proteolysis"/>
    <property type="evidence" value="ECO:0007669"/>
    <property type="project" value="InterPro"/>
</dbReference>
<dbReference type="SUPFAM" id="SSF48452">
    <property type="entry name" value="TPR-like"/>
    <property type="match status" value="2"/>
</dbReference>
<keyword evidence="2" id="KW-0732">Signal</keyword>
<feature type="domain" description="Caspase family p20" evidence="3">
    <location>
        <begin position="35"/>
        <end position="164"/>
    </location>
</feature>
<dbReference type="GO" id="GO:0004197">
    <property type="term" value="F:cysteine-type endopeptidase activity"/>
    <property type="evidence" value="ECO:0007669"/>
    <property type="project" value="InterPro"/>
</dbReference>
<dbReference type="Pfam" id="PF00656">
    <property type="entry name" value="Peptidase_C14"/>
    <property type="match status" value="1"/>
</dbReference>
<feature type="signal peptide" evidence="2">
    <location>
        <begin position="1"/>
        <end position="31"/>
    </location>
</feature>
<dbReference type="Proteomes" id="UP000321389">
    <property type="component" value="Chromosome"/>
</dbReference>
<accession>A0A5B8L5R9</accession>
<dbReference type="SUPFAM" id="SSF52129">
    <property type="entry name" value="Caspase-like"/>
    <property type="match status" value="1"/>
</dbReference>
<evidence type="ECO:0000259" key="3">
    <source>
        <dbReference type="PROSITE" id="PS50208"/>
    </source>
</evidence>
<dbReference type="SMART" id="SM00028">
    <property type="entry name" value="TPR"/>
    <property type="match status" value="7"/>
</dbReference>
<gene>
    <name evidence="4" type="ORF">FQ775_23270</name>
</gene>
<dbReference type="PROSITE" id="PS50005">
    <property type="entry name" value="TPR"/>
    <property type="match status" value="1"/>
</dbReference>
<dbReference type="Gene3D" id="3.40.50.1460">
    <property type="match status" value="1"/>
</dbReference>
<feature type="repeat" description="TPR" evidence="1">
    <location>
        <begin position="1043"/>
        <end position="1076"/>
    </location>
</feature>
<evidence type="ECO:0000313" key="5">
    <source>
        <dbReference type="Proteomes" id="UP000321389"/>
    </source>
</evidence>
<evidence type="ECO:0000256" key="1">
    <source>
        <dbReference type="PROSITE-ProRule" id="PRU00339"/>
    </source>
</evidence>
<dbReference type="PROSITE" id="PS50208">
    <property type="entry name" value="CASPASE_P20"/>
    <property type="match status" value="1"/>
</dbReference>
<dbReference type="OrthoDB" id="433986at2"/>
<dbReference type="InterPro" id="IPR052039">
    <property type="entry name" value="Caspase-related_regulators"/>
</dbReference>